<feature type="chain" id="PRO_5015029855" evidence="2">
    <location>
        <begin position="23"/>
        <end position="292"/>
    </location>
</feature>
<evidence type="ECO:0000313" key="4">
    <source>
        <dbReference type="EMBL" id="SGY87772.1"/>
    </source>
</evidence>
<gene>
    <name evidence="4" type="ORF">MT2528_1347</name>
    <name evidence="3" type="ORF">NVI5450_0640</name>
</gene>
<keyword evidence="2" id="KW-0732">Signal</keyword>
<dbReference type="HOGENOM" id="CLU_952534_0_0_6"/>
<dbReference type="Gene3D" id="2.40.128.640">
    <property type="match status" value="1"/>
</dbReference>
<proteinExistence type="predicted"/>
<reference evidence="4 5" key="2">
    <citation type="submission" date="2016-11" db="EMBL/GenBank/DDBJ databases">
        <authorList>
            <person name="Klemetsen T."/>
        </authorList>
    </citation>
    <scope>NUCLEOTIDE SEQUENCE [LARGE SCALE GENOMIC DNA]</scope>
    <source>
        <strain evidence="4">MT 2528</strain>
    </source>
</reference>
<dbReference type="RefSeq" id="WP_052678368.1">
    <property type="nucleotide sequence ID" value="NZ_CAWQZC010000083.1"/>
</dbReference>
<protein>
    <submittedName>
        <fullName evidence="3">Uncharacterized protein</fullName>
    </submittedName>
</protein>
<evidence type="ECO:0000256" key="2">
    <source>
        <dbReference type="SAM" id="SignalP"/>
    </source>
</evidence>
<feature type="signal peptide" evidence="2">
    <location>
        <begin position="1"/>
        <end position="22"/>
    </location>
</feature>
<dbReference type="Proteomes" id="UP000182660">
    <property type="component" value="Unassembled WGS sequence"/>
</dbReference>
<dbReference type="AlphaFoldDB" id="A0A090IFY5"/>
<keyword evidence="5" id="KW-1185">Reference proteome</keyword>
<feature type="region of interest" description="Disordered" evidence="1">
    <location>
        <begin position="28"/>
        <end position="50"/>
    </location>
</feature>
<dbReference type="OrthoDB" id="5348860at2"/>
<dbReference type="InterPro" id="IPR007298">
    <property type="entry name" value="Cu-R_lipoprotein_NlpE"/>
</dbReference>
<dbReference type="EMBL" id="FPLD01000023">
    <property type="protein sequence ID" value="SGY86620.1"/>
    <property type="molecule type" value="Genomic_DNA"/>
</dbReference>
<dbReference type="EMBL" id="FPLJ01000039">
    <property type="protein sequence ID" value="SGY87772.1"/>
    <property type="molecule type" value="Genomic_DNA"/>
</dbReference>
<dbReference type="KEGG" id="mvs:MVIS_3190"/>
<name>A0A090IFY5_9GAMM</name>
<dbReference type="PROSITE" id="PS51257">
    <property type="entry name" value="PROKAR_LIPOPROTEIN"/>
    <property type="match status" value="1"/>
</dbReference>
<dbReference type="GeneID" id="61294515"/>
<dbReference type="PATRIC" id="fig|80854.5.peg.3378"/>
<evidence type="ECO:0000313" key="6">
    <source>
        <dbReference type="Proteomes" id="UP000183794"/>
    </source>
</evidence>
<dbReference type="Proteomes" id="UP000183794">
    <property type="component" value="Unassembled WGS sequence"/>
</dbReference>
<organism evidence="3 6">
    <name type="scientific">Moritella viscosa</name>
    <dbReference type="NCBI Taxonomy" id="80854"/>
    <lineage>
        <taxon>Bacteria</taxon>
        <taxon>Pseudomonadati</taxon>
        <taxon>Pseudomonadota</taxon>
        <taxon>Gammaproteobacteria</taxon>
        <taxon>Alteromonadales</taxon>
        <taxon>Moritellaceae</taxon>
        <taxon>Moritella</taxon>
    </lineage>
</organism>
<evidence type="ECO:0000313" key="5">
    <source>
        <dbReference type="Proteomes" id="UP000182660"/>
    </source>
</evidence>
<evidence type="ECO:0000313" key="3">
    <source>
        <dbReference type="EMBL" id="SGY86620.1"/>
    </source>
</evidence>
<reference evidence="3 6" key="1">
    <citation type="submission" date="2016-11" db="EMBL/GenBank/DDBJ databases">
        <authorList>
            <person name="Jaros S."/>
            <person name="Januszkiewicz K."/>
            <person name="Wedrychowicz H."/>
        </authorList>
    </citation>
    <scope>NUCLEOTIDE SEQUENCE [LARGE SCALE GENOMIC DNA]</scope>
    <source>
        <strain evidence="3">NVI 5450</strain>
    </source>
</reference>
<accession>A0A090IFY5</accession>
<dbReference type="Pfam" id="PF04170">
    <property type="entry name" value="NlpE"/>
    <property type="match status" value="1"/>
</dbReference>
<sequence>MKCKKLTIVGTFLLLAFLTACNPLEPLSETPTDGESDSSKHSNTGDSASSELVSPVDELYGSDHSTQNVVDWDGSYIGTLPCASCPGIEIVLTINDAGYYTLKETYLAENDAVFRSQGRFDWDASGSRITFRGDDRRVWVIGEGTAWLVGEDNKLADEYSLNKQHGQTSFSPPIVQNTGTKLELMVGTVMILEGLYTWGHEVVSFEPCGSGSYYWATGETAIIKSLNDASLKKAKAQNSPYQAVFIKAEIKVLPSATDGFAESYDGVIEILSVKEFSADRYCRSKNSHKIAT</sequence>
<evidence type="ECO:0000256" key="1">
    <source>
        <dbReference type="SAM" id="MobiDB-lite"/>
    </source>
</evidence>
<feature type="compositionally biased region" description="Polar residues" evidence="1">
    <location>
        <begin position="41"/>
        <end position="50"/>
    </location>
</feature>